<organism evidence="2 3">
    <name type="scientific">Auraticoccus monumenti</name>
    <dbReference type="NCBI Taxonomy" id="675864"/>
    <lineage>
        <taxon>Bacteria</taxon>
        <taxon>Bacillati</taxon>
        <taxon>Actinomycetota</taxon>
        <taxon>Actinomycetes</taxon>
        <taxon>Propionibacteriales</taxon>
        <taxon>Propionibacteriaceae</taxon>
        <taxon>Auraticoccus</taxon>
    </lineage>
</organism>
<dbReference type="InterPro" id="IPR012347">
    <property type="entry name" value="Ferritin-like"/>
</dbReference>
<feature type="chain" id="PRO_5009240664" evidence="1">
    <location>
        <begin position="31"/>
        <end position="202"/>
    </location>
</feature>
<dbReference type="RefSeq" id="WP_090594684.1">
    <property type="nucleotide sequence ID" value="NZ_LT629688.1"/>
</dbReference>
<evidence type="ECO:0000256" key="1">
    <source>
        <dbReference type="SAM" id="SignalP"/>
    </source>
</evidence>
<dbReference type="AlphaFoldDB" id="A0A1G7BP88"/>
<evidence type="ECO:0000313" key="2">
    <source>
        <dbReference type="EMBL" id="SDE28767.1"/>
    </source>
</evidence>
<gene>
    <name evidence="2" type="ORF">SAMN04489747_3020</name>
</gene>
<feature type="signal peptide" evidence="1">
    <location>
        <begin position="1"/>
        <end position="30"/>
    </location>
</feature>
<dbReference type="OrthoDB" id="954262at2"/>
<protein>
    <submittedName>
        <fullName evidence="2">Ferritin-like domain-containing protein</fullName>
    </submittedName>
</protein>
<sequence>MNRRNLIKGAAVAIPGAVALNMLGAKWAFAEAGDFEGPLDVLNYALTLEYLEAEFYRQGNEAGLADGKTATYLEAIQKDEEAHVWTLQDTIATLGGTAVSAPQVDFGGAFDSLDSYLETAFTFENLGVQAYLGAAPSLFEEKELLSAAASIFGVEARHAAIIGVLQEKKAEGGVYMGALETPATKDAVLKAAGPFIVAAQTL</sequence>
<dbReference type="Proteomes" id="UP000198546">
    <property type="component" value="Chromosome i"/>
</dbReference>
<dbReference type="CDD" id="cd00657">
    <property type="entry name" value="Ferritin_like"/>
    <property type="match status" value="1"/>
</dbReference>
<accession>A0A1G7BP88</accession>
<proteinExistence type="predicted"/>
<evidence type="ECO:0000313" key="3">
    <source>
        <dbReference type="Proteomes" id="UP000198546"/>
    </source>
</evidence>
<dbReference type="InterPro" id="IPR009078">
    <property type="entry name" value="Ferritin-like_SF"/>
</dbReference>
<dbReference type="SUPFAM" id="SSF47240">
    <property type="entry name" value="Ferritin-like"/>
    <property type="match status" value="1"/>
</dbReference>
<dbReference type="EMBL" id="LT629688">
    <property type="protein sequence ID" value="SDE28767.1"/>
    <property type="molecule type" value="Genomic_DNA"/>
</dbReference>
<keyword evidence="1" id="KW-0732">Signal</keyword>
<dbReference type="Pfam" id="PF13668">
    <property type="entry name" value="Ferritin_2"/>
    <property type="match status" value="1"/>
</dbReference>
<reference evidence="2 3" key="1">
    <citation type="submission" date="2016-10" db="EMBL/GenBank/DDBJ databases">
        <authorList>
            <person name="de Groot N.N."/>
        </authorList>
    </citation>
    <scope>NUCLEOTIDE SEQUENCE [LARGE SCALE GENOMIC DNA]</scope>
    <source>
        <strain evidence="2 3">MON 2.2</strain>
    </source>
</reference>
<dbReference type="Gene3D" id="1.20.1260.10">
    <property type="match status" value="1"/>
</dbReference>
<name>A0A1G7BP88_9ACTN</name>
<dbReference type="STRING" id="675864.SAMN04489747_3020"/>
<keyword evidence="3" id="KW-1185">Reference proteome</keyword>